<evidence type="ECO:0000256" key="7">
    <source>
        <dbReference type="ARBA" id="ARBA00023004"/>
    </source>
</evidence>
<evidence type="ECO:0000256" key="6">
    <source>
        <dbReference type="ARBA" id="ARBA00022840"/>
    </source>
</evidence>
<dbReference type="OrthoDB" id="9805194at2"/>
<dbReference type="InterPro" id="IPR011545">
    <property type="entry name" value="DEAD/DEAH_box_helicase_dom"/>
</dbReference>
<dbReference type="EMBL" id="FNJL01000031">
    <property type="protein sequence ID" value="SDP84783.1"/>
    <property type="molecule type" value="Genomic_DNA"/>
</dbReference>
<evidence type="ECO:0000256" key="11">
    <source>
        <dbReference type="ARBA" id="ARBA00038058"/>
    </source>
</evidence>
<dbReference type="InterPro" id="IPR027417">
    <property type="entry name" value="P-loop_NTPase"/>
</dbReference>
<evidence type="ECO:0000256" key="9">
    <source>
        <dbReference type="ARBA" id="ARBA00023125"/>
    </source>
</evidence>
<dbReference type="InterPro" id="IPR045028">
    <property type="entry name" value="DinG/Rad3-like"/>
</dbReference>
<evidence type="ECO:0000256" key="10">
    <source>
        <dbReference type="ARBA" id="ARBA00023235"/>
    </source>
</evidence>
<comment type="similarity">
    <text evidence="11">Belongs to the helicase family. DinG subfamily.</text>
</comment>
<organism evidence="15 16">
    <name type="scientific">Paracidovorax cattleyae</name>
    <dbReference type="NCBI Taxonomy" id="80868"/>
    <lineage>
        <taxon>Bacteria</taxon>
        <taxon>Pseudomonadati</taxon>
        <taxon>Pseudomonadota</taxon>
        <taxon>Betaproteobacteria</taxon>
        <taxon>Burkholderiales</taxon>
        <taxon>Comamonadaceae</taxon>
        <taxon>Paracidovorax</taxon>
    </lineage>
</organism>
<dbReference type="GO" id="GO:0005524">
    <property type="term" value="F:ATP binding"/>
    <property type="evidence" value="ECO:0007669"/>
    <property type="project" value="UniProtKB-KW"/>
</dbReference>
<comment type="catalytic activity">
    <reaction evidence="13">
        <text>ATP + H2O = ADP + phosphate + H(+)</text>
        <dbReference type="Rhea" id="RHEA:13065"/>
        <dbReference type="ChEBI" id="CHEBI:15377"/>
        <dbReference type="ChEBI" id="CHEBI:15378"/>
        <dbReference type="ChEBI" id="CHEBI:30616"/>
        <dbReference type="ChEBI" id="CHEBI:43474"/>
        <dbReference type="ChEBI" id="CHEBI:456216"/>
        <dbReference type="EC" id="5.6.2.3"/>
    </reaction>
</comment>
<protein>
    <recommendedName>
        <fullName evidence="12">DNA 5'-3' helicase</fullName>
        <ecNumber evidence="12">5.6.2.3</ecNumber>
    </recommendedName>
</protein>
<dbReference type="Proteomes" id="UP000199317">
    <property type="component" value="Unassembled WGS sequence"/>
</dbReference>
<dbReference type="Gene3D" id="3.40.50.300">
    <property type="entry name" value="P-loop containing nucleotide triphosphate hydrolases"/>
    <property type="match status" value="2"/>
</dbReference>
<evidence type="ECO:0000259" key="14">
    <source>
        <dbReference type="PROSITE" id="PS51193"/>
    </source>
</evidence>
<dbReference type="GO" id="GO:0051536">
    <property type="term" value="F:iron-sulfur cluster binding"/>
    <property type="evidence" value="ECO:0007669"/>
    <property type="project" value="UniProtKB-KW"/>
</dbReference>
<dbReference type="GO" id="GO:0046872">
    <property type="term" value="F:metal ion binding"/>
    <property type="evidence" value="ECO:0007669"/>
    <property type="project" value="UniProtKB-KW"/>
</dbReference>
<evidence type="ECO:0000256" key="3">
    <source>
        <dbReference type="ARBA" id="ARBA00022741"/>
    </source>
</evidence>
<evidence type="ECO:0000256" key="8">
    <source>
        <dbReference type="ARBA" id="ARBA00023014"/>
    </source>
</evidence>
<dbReference type="GO" id="GO:0043139">
    <property type="term" value="F:5'-3' DNA helicase activity"/>
    <property type="evidence" value="ECO:0007669"/>
    <property type="project" value="UniProtKB-EC"/>
</dbReference>
<evidence type="ECO:0000313" key="16">
    <source>
        <dbReference type="Proteomes" id="UP000199317"/>
    </source>
</evidence>
<dbReference type="Pfam" id="PF06733">
    <property type="entry name" value="DEAD_2"/>
    <property type="match status" value="1"/>
</dbReference>
<evidence type="ECO:0000256" key="12">
    <source>
        <dbReference type="ARBA" id="ARBA00044969"/>
    </source>
</evidence>
<gene>
    <name evidence="15" type="ORF">SAMN04489708_13136</name>
</gene>
<dbReference type="SUPFAM" id="SSF52540">
    <property type="entry name" value="P-loop containing nucleoside triphosphate hydrolases"/>
    <property type="match status" value="2"/>
</dbReference>
<dbReference type="AlphaFoldDB" id="A0A1H0W2K3"/>
<keyword evidence="6" id="KW-0067">ATP-binding</keyword>
<keyword evidence="4" id="KW-0378">Hydrolase</keyword>
<dbReference type="InterPro" id="IPR006555">
    <property type="entry name" value="ATP-dep_Helicase_C"/>
</dbReference>
<dbReference type="InterPro" id="IPR014001">
    <property type="entry name" value="Helicase_ATP-bd"/>
</dbReference>
<dbReference type="SMART" id="SM00491">
    <property type="entry name" value="HELICc2"/>
    <property type="match status" value="1"/>
</dbReference>
<keyword evidence="10" id="KW-0413">Isomerase</keyword>
<dbReference type="PANTHER" id="PTHR11472">
    <property type="entry name" value="DNA REPAIR DEAD HELICASE RAD3/XP-D SUBFAMILY MEMBER"/>
    <property type="match status" value="1"/>
</dbReference>
<sequence>MSAGAEHPGTLLQAVSAAFAEDGPLAIAQARFQPRAGQAAMAAAVAEAIDRGGALVVEAGTGVGKTFAYLVPALLSGERVLISTATKALQDQLHGRDLPRLLQALALPARTALLKGRGSYLCLHRLGIARQHPSAADTAVARLLARAEVWAQATATGDLAELPGWDERSAATPLFTSTRDNCLGSSCPRLRECHVYQARREAMAADVVVINHHLFFADRAIRGSGVAELLPSVRVVVFDEAHQLNETGVQFMGTQMGSSHWLDLARDVLAAGLQFARGLADWQGAAAALERAARDWRVAAGARAPGTRLRWAGPVPDGVDRAAWDDALGRLSAAAREALAALDTVSEIAPDFVRLHERCVEGMERLALFLDPAPPDAVRWVEVGQHQVRACLVPLDIAQPLRRLWFPQEQAAEPPADAGIDGTPGTRDDLPWIDEGADPDPWGAPGPAALSGVVPGPGTERPRAWVFTSATLGDDASLKWFTSACGLEGARVLQVPSPFDYAAQAALYVPRQLPPPSDPGHGAAVARWAGDAARVLGGRTLVLTTTLKALRTIGDVLRERFPDGSGIEVLVQGDWPKRRLMERFREADAGGDRPGCVLVASASFWEGFDVPGDALQLVVIDKLPFPPPGDPVVEARSQRLEQEGKNAFRHFALPDAAIALKQGAGRLIRNEQDRGLLAVADARLVTMGYGKRLLAALPPMRRIQDEAEWSEALRGLAAVTRPSTTAPPSP</sequence>
<evidence type="ECO:0000256" key="2">
    <source>
        <dbReference type="ARBA" id="ARBA00022723"/>
    </source>
</evidence>
<dbReference type="EC" id="5.6.2.3" evidence="12"/>
<dbReference type="GO" id="GO:0016818">
    <property type="term" value="F:hydrolase activity, acting on acid anhydrides, in phosphorus-containing anhydrides"/>
    <property type="evidence" value="ECO:0007669"/>
    <property type="project" value="InterPro"/>
</dbReference>
<evidence type="ECO:0000256" key="13">
    <source>
        <dbReference type="ARBA" id="ARBA00048954"/>
    </source>
</evidence>
<dbReference type="PROSITE" id="PS51193">
    <property type="entry name" value="HELICASE_ATP_BIND_2"/>
    <property type="match status" value="1"/>
</dbReference>
<keyword evidence="9" id="KW-0238">DNA-binding</keyword>
<comment type="cofactor">
    <cofactor evidence="1">
        <name>[4Fe-4S] cluster</name>
        <dbReference type="ChEBI" id="CHEBI:49883"/>
    </cofactor>
</comment>
<proteinExistence type="inferred from homology"/>
<dbReference type="GO" id="GO:0003677">
    <property type="term" value="F:DNA binding"/>
    <property type="evidence" value="ECO:0007669"/>
    <property type="project" value="UniProtKB-KW"/>
</dbReference>
<keyword evidence="5 15" id="KW-0347">Helicase</keyword>
<keyword evidence="16" id="KW-1185">Reference proteome</keyword>
<accession>A0A1H0W2K3</accession>
<reference evidence="16" key="1">
    <citation type="submission" date="2016-10" db="EMBL/GenBank/DDBJ databases">
        <authorList>
            <person name="Varghese N."/>
            <person name="Submissions S."/>
        </authorList>
    </citation>
    <scope>NUCLEOTIDE SEQUENCE [LARGE SCALE GENOMIC DNA]</scope>
    <source>
        <strain evidence="16">DSM 17101</strain>
    </source>
</reference>
<dbReference type="GO" id="GO:0006281">
    <property type="term" value="P:DNA repair"/>
    <property type="evidence" value="ECO:0007669"/>
    <property type="project" value="TreeGrafter"/>
</dbReference>
<dbReference type="InterPro" id="IPR010614">
    <property type="entry name" value="RAD3-like_helicase_DEAD"/>
</dbReference>
<dbReference type="RefSeq" id="WP_092838354.1">
    <property type="nucleotide sequence ID" value="NZ_FNJL01000031.1"/>
</dbReference>
<dbReference type="SMART" id="SM00487">
    <property type="entry name" value="DEXDc"/>
    <property type="match status" value="1"/>
</dbReference>
<evidence type="ECO:0000256" key="5">
    <source>
        <dbReference type="ARBA" id="ARBA00022806"/>
    </source>
</evidence>
<dbReference type="Pfam" id="PF00270">
    <property type="entry name" value="DEAD"/>
    <property type="match status" value="1"/>
</dbReference>
<evidence type="ECO:0000313" key="15">
    <source>
        <dbReference type="EMBL" id="SDP84783.1"/>
    </source>
</evidence>
<keyword evidence="7" id="KW-0408">Iron</keyword>
<keyword evidence="2" id="KW-0479">Metal-binding</keyword>
<dbReference type="PANTHER" id="PTHR11472:SF34">
    <property type="entry name" value="REGULATOR OF TELOMERE ELONGATION HELICASE 1"/>
    <property type="match status" value="1"/>
</dbReference>
<keyword evidence="8" id="KW-0411">Iron-sulfur</keyword>
<name>A0A1H0W2K3_9BURK</name>
<evidence type="ECO:0000256" key="4">
    <source>
        <dbReference type="ARBA" id="ARBA00022801"/>
    </source>
</evidence>
<dbReference type="InterPro" id="IPR014013">
    <property type="entry name" value="Helic_SF1/SF2_ATP-bd_DinG/Rad3"/>
</dbReference>
<evidence type="ECO:0000256" key="1">
    <source>
        <dbReference type="ARBA" id="ARBA00001966"/>
    </source>
</evidence>
<dbReference type="Pfam" id="PF13307">
    <property type="entry name" value="Helicase_C_2"/>
    <property type="match status" value="1"/>
</dbReference>
<keyword evidence="3" id="KW-0547">Nucleotide-binding</keyword>
<feature type="domain" description="Helicase ATP-binding" evidence="14">
    <location>
        <begin position="24"/>
        <end position="290"/>
    </location>
</feature>